<evidence type="ECO:0000313" key="1">
    <source>
        <dbReference type="EMBL" id="CAA9998326.1"/>
    </source>
</evidence>
<dbReference type="AlphaFoldDB" id="A0A6H5G7G8"/>
<protein>
    <submittedName>
        <fullName evidence="1">Uncharacterized protein</fullName>
    </submittedName>
</protein>
<reference evidence="1 2" key="1">
    <citation type="submission" date="2020-02" db="EMBL/GenBank/DDBJ databases">
        <authorList>
            <person name="Ferguson B K."/>
        </authorList>
    </citation>
    <scope>NUCLEOTIDE SEQUENCE [LARGE SCALE GENOMIC DNA]</scope>
</reference>
<organism evidence="1 2">
    <name type="scientific">Nesidiocoris tenuis</name>
    <dbReference type="NCBI Taxonomy" id="355587"/>
    <lineage>
        <taxon>Eukaryota</taxon>
        <taxon>Metazoa</taxon>
        <taxon>Ecdysozoa</taxon>
        <taxon>Arthropoda</taxon>
        <taxon>Hexapoda</taxon>
        <taxon>Insecta</taxon>
        <taxon>Pterygota</taxon>
        <taxon>Neoptera</taxon>
        <taxon>Paraneoptera</taxon>
        <taxon>Hemiptera</taxon>
        <taxon>Heteroptera</taxon>
        <taxon>Panheteroptera</taxon>
        <taxon>Cimicomorpha</taxon>
        <taxon>Miridae</taxon>
        <taxon>Dicyphina</taxon>
        <taxon>Nesidiocoris</taxon>
    </lineage>
</organism>
<gene>
    <name evidence="1" type="ORF">NTEN_LOCUS4609</name>
</gene>
<feature type="non-terminal residue" evidence="1">
    <location>
        <position position="66"/>
    </location>
</feature>
<dbReference type="Proteomes" id="UP000479000">
    <property type="component" value="Unassembled WGS sequence"/>
</dbReference>
<evidence type="ECO:0000313" key="2">
    <source>
        <dbReference type="Proteomes" id="UP000479000"/>
    </source>
</evidence>
<name>A0A6H5G7G8_9HEMI</name>
<sequence>MNEYNRSMLAFTTEYELLVSLTRMPFLFALKTWQVPQAKQECPCWYPRHLYAQDVRPRREDYVVFP</sequence>
<dbReference type="EMBL" id="CADCXU010006824">
    <property type="protein sequence ID" value="CAA9998326.1"/>
    <property type="molecule type" value="Genomic_DNA"/>
</dbReference>
<proteinExistence type="predicted"/>
<keyword evidence="2" id="KW-1185">Reference proteome</keyword>
<accession>A0A6H5G7G8</accession>